<gene>
    <name evidence="2" type="ORF">ACFFPI_07395</name>
</gene>
<dbReference type="RefSeq" id="WP_345042542.1">
    <property type="nucleotide sequence ID" value="NZ_BAABED010000001.1"/>
</dbReference>
<keyword evidence="3" id="KW-1185">Reference proteome</keyword>
<evidence type="ECO:0000256" key="1">
    <source>
        <dbReference type="SAM" id="Phobius"/>
    </source>
</evidence>
<keyword evidence="1" id="KW-0812">Transmembrane</keyword>
<dbReference type="Proteomes" id="UP001589536">
    <property type="component" value="Unassembled WGS sequence"/>
</dbReference>
<protein>
    <submittedName>
        <fullName evidence="2">Uncharacterized protein</fullName>
    </submittedName>
</protein>
<accession>A0ABV5UQ69</accession>
<keyword evidence="1" id="KW-1133">Transmembrane helix</keyword>
<dbReference type="EMBL" id="JBHMBH010000019">
    <property type="protein sequence ID" value="MFB9713979.1"/>
    <property type="molecule type" value="Genomic_DNA"/>
</dbReference>
<sequence length="450" mass="45695">MGTRDDVVIAYEGAHHIMGSDTGRIRIWKQTWFWRRRIADFPSTPEGEQEAVAAFTALEPQGVLLPPPGRVLRRPTALTKAGMVLIAALGVVLIAVAALVPTMAGSTSATTVQDQNKNPEGGWEYTDSVTAMFLQWTRTSSTVKGSLAMVAMANSAAETVTTSNGAFTGTIDGDSATLSFTGLFGSSSNIAAQVQGDNLVLSLPLKDGTLRALTMKPAAATDYNQAVTTLQGRASTNHANQVKASMDAASAAAAQAAQVAAQSKADNAVDEAAARLSSAVYSATGDAKTVRGDDTSIASDLTSMQKDVSAVQTQADKVKKEVGTPAGEYGTTCLDAGEAGLDAGTVDLDAGTITRALPALSSDRDALAKDLAAIAATKDALTKAEASDPGHSPGGQETVPNDAAIASAISDGQAALDEGAATANSAPTSAAQLAQQAHSIADGAKLTGGC</sequence>
<comment type="caution">
    <text evidence="2">The sequence shown here is derived from an EMBL/GenBank/DDBJ whole genome shotgun (WGS) entry which is preliminary data.</text>
</comment>
<evidence type="ECO:0000313" key="2">
    <source>
        <dbReference type="EMBL" id="MFB9713979.1"/>
    </source>
</evidence>
<name>A0ABV5UQ69_9MICC</name>
<feature type="transmembrane region" description="Helical" evidence="1">
    <location>
        <begin position="83"/>
        <end position="104"/>
    </location>
</feature>
<organism evidence="2 3">
    <name type="scientific">Arthrobacter methylotrophus</name>
    <dbReference type="NCBI Taxonomy" id="121291"/>
    <lineage>
        <taxon>Bacteria</taxon>
        <taxon>Bacillati</taxon>
        <taxon>Actinomycetota</taxon>
        <taxon>Actinomycetes</taxon>
        <taxon>Micrococcales</taxon>
        <taxon>Micrococcaceae</taxon>
        <taxon>Arthrobacter</taxon>
    </lineage>
</organism>
<keyword evidence="1" id="KW-0472">Membrane</keyword>
<reference evidence="2 3" key="1">
    <citation type="submission" date="2024-09" db="EMBL/GenBank/DDBJ databases">
        <authorList>
            <person name="Sun Q."/>
            <person name="Mori K."/>
        </authorList>
    </citation>
    <scope>NUCLEOTIDE SEQUENCE [LARGE SCALE GENOMIC DNA]</scope>
    <source>
        <strain evidence="2 3">JCM 13519</strain>
    </source>
</reference>
<proteinExistence type="predicted"/>
<evidence type="ECO:0000313" key="3">
    <source>
        <dbReference type="Proteomes" id="UP001589536"/>
    </source>
</evidence>